<keyword evidence="9" id="KW-0675">Receptor</keyword>
<keyword evidence="6" id="KW-0472">Membrane</keyword>
<evidence type="ECO:0000256" key="4">
    <source>
        <dbReference type="ARBA" id="ARBA00022692"/>
    </source>
</evidence>
<evidence type="ECO:0000256" key="5">
    <source>
        <dbReference type="ARBA" id="ARBA00022729"/>
    </source>
</evidence>
<keyword evidence="7" id="KW-0998">Cell outer membrane</keyword>
<organism evidence="9 10">
    <name type="scientific">Leeuwenhoekiella aequorea</name>
    <dbReference type="NCBI Taxonomy" id="283736"/>
    <lineage>
        <taxon>Bacteria</taxon>
        <taxon>Pseudomonadati</taxon>
        <taxon>Bacteroidota</taxon>
        <taxon>Flavobacteriia</taxon>
        <taxon>Flavobacteriales</taxon>
        <taxon>Flavobacteriaceae</taxon>
        <taxon>Leeuwenhoekiella</taxon>
    </lineage>
</organism>
<dbReference type="InterPro" id="IPR036942">
    <property type="entry name" value="Beta-barrel_TonB_sf"/>
</dbReference>
<gene>
    <name evidence="9" type="ORF">DSM00_1751</name>
</gene>
<evidence type="ECO:0000313" key="9">
    <source>
        <dbReference type="EMBL" id="RXG22649.1"/>
    </source>
</evidence>
<evidence type="ECO:0000256" key="3">
    <source>
        <dbReference type="ARBA" id="ARBA00022452"/>
    </source>
</evidence>
<protein>
    <submittedName>
        <fullName evidence="9">Outer membrane receptor for ferrienterochelin and colicin</fullName>
    </submittedName>
</protein>
<dbReference type="RefSeq" id="WP_128757638.1">
    <property type="nucleotide sequence ID" value="NZ_QOVM01000003.1"/>
</dbReference>
<evidence type="ECO:0000256" key="1">
    <source>
        <dbReference type="ARBA" id="ARBA00004571"/>
    </source>
</evidence>
<dbReference type="SUPFAM" id="SSF49464">
    <property type="entry name" value="Carboxypeptidase regulatory domain-like"/>
    <property type="match status" value="1"/>
</dbReference>
<evidence type="ECO:0000313" key="10">
    <source>
        <dbReference type="Proteomes" id="UP000289238"/>
    </source>
</evidence>
<keyword evidence="2" id="KW-0813">Transport</keyword>
<keyword evidence="10" id="KW-1185">Reference proteome</keyword>
<comment type="subcellular location">
    <subcellularLocation>
        <location evidence="1">Cell outer membrane</location>
        <topology evidence="1">Multi-pass membrane protein</topology>
    </subcellularLocation>
</comment>
<dbReference type="EMBL" id="QOVM01000003">
    <property type="protein sequence ID" value="RXG22649.1"/>
    <property type="molecule type" value="Genomic_DNA"/>
</dbReference>
<dbReference type="PANTHER" id="PTHR30069">
    <property type="entry name" value="TONB-DEPENDENT OUTER MEMBRANE RECEPTOR"/>
    <property type="match status" value="1"/>
</dbReference>
<keyword evidence="3" id="KW-1134">Transmembrane beta strand</keyword>
<dbReference type="SUPFAM" id="SSF56935">
    <property type="entry name" value="Porins"/>
    <property type="match status" value="1"/>
</dbReference>
<dbReference type="Gene3D" id="2.170.130.10">
    <property type="entry name" value="TonB-dependent receptor, plug domain"/>
    <property type="match status" value="1"/>
</dbReference>
<keyword evidence="4" id="KW-0812">Transmembrane</keyword>
<dbReference type="OrthoDB" id="9803050at2"/>
<dbReference type="InterPro" id="IPR008969">
    <property type="entry name" value="CarboxyPept-like_regulatory"/>
</dbReference>
<feature type="domain" description="TonB-dependent receptor plug" evidence="8">
    <location>
        <begin position="221"/>
        <end position="295"/>
    </location>
</feature>
<keyword evidence="5" id="KW-0732">Signal</keyword>
<evidence type="ECO:0000256" key="7">
    <source>
        <dbReference type="ARBA" id="ARBA00023237"/>
    </source>
</evidence>
<reference evidence="9 10" key="1">
    <citation type="submission" date="2018-07" db="EMBL/GenBank/DDBJ databases">
        <title>Leeuwenhoekiella genomics.</title>
        <authorList>
            <person name="Tahon G."/>
            <person name="Willems A."/>
        </authorList>
    </citation>
    <scope>NUCLEOTIDE SEQUENCE [LARGE SCALE GENOMIC DNA]</scope>
    <source>
        <strain evidence="9 10">LMG 22550</strain>
    </source>
</reference>
<dbReference type="InterPro" id="IPR012910">
    <property type="entry name" value="Plug_dom"/>
</dbReference>
<dbReference type="InterPro" id="IPR037066">
    <property type="entry name" value="Plug_dom_sf"/>
</dbReference>
<dbReference type="GO" id="GO:0015344">
    <property type="term" value="F:siderophore uptake transmembrane transporter activity"/>
    <property type="evidence" value="ECO:0007669"/>
    <property type="project" value="TreeGrafter"/>
</dbReference>
<proteinExistence type="predicted"/>
<evidence type="ECO:0000256" key="6">
    <source>
        <dbReference type="ARBA" id="ARBA00023136"/>
    </source>
</evidence>
<dbReference type="InterPro" id="IPR039426">
    <property type="entry name" value="TonB-dep_rcpt-like"/>
</dbReference>
<evidence type="ECO:0000256" key="2">
    <source>
        <dbReference type="ARBA" id="ARBA00022448"/>
    </source>
</evidence>
<name>A0A4Q0P9Y0_9FLAO</name>
<dbReference type="Gene3D" id="2.60.40.1120">
    <property type="entry name" value="Carboxypeptidase-like, regulatory domain"/>
    <property type="match status" value="1"/>
</dbReference>
<dbReference type="Gene3D" id="2.40.170.20">
    <property type="entry name" value="TonB-dependent receptor, beta-barrel domain"/>
    <property type="match status" value="1"/>
</dbReference>
<dbReference type="GO" id="GO:0044718">
    <property type="term" value="P:siderophore transmembrane transport"/>
    <property type="evidence" value="ECO:0007669"/>
    <property type="project" value="TreeGrafter"/>
</dbReference>
<dbReference type="Proteomes" id="UP000289238">
    <property type="component" value="Unassembled WGS sequence"/>
</dbReference>
<accession>A0A4Q0P9Y0</accession>
<dbReference type="Pfam" id="PF07715">
    <property type="entry name" value="Plug"/>
    <property type="match status" value="1"/>
</dbReference>
<comment type="caution">
    <text evidence="9">The sequence shown here is derived from an EMBL/GenBank/DDBJ whole genome shotgun (WGS) entry which is preliminary data.</text>
</comment>
<dbReference type="AlphaFoldDB" id="A0A4Q0P9Y0"/>
<sequence>MQITSSKLLFTILFLIGFTSVGQDTSNNLALSEFLINIEDKFDVKFSYSVSAVAPYDIEQNENLSTITEVIEYINLNTLFIAEAIDTRYITLVLTNKKLSVCGILKDAITQEALADASITISTTKGTISAANGNFSFTNINPTDNITISYLGYQTRSFPASLLIKKDASCKTITLEKEDFALSEIVITQFLTSGLQKTIDDNLIINSDRFGILPGLTEPDVLQTIQVLPGVESIDESINNINVRGGTQDENLMLWDDIVMYHSGHFFGLISAYNPNLTKRIEVTKNGTSSEYGGGVSSTIIMSTDNEVTNELKGGVGLNGLSADAFLQIPLSKNISVQLSGRRSISDQLQTPTYQSYFKRSFQDSEINSAGESTNTSLETSSDFKFYDYSAKLLYDISSRHKFRVSFININNDLAYQEFNKDSDLAIKESKLKQKNSAVGANLTSVWSNIYSTYINTYYTKYNIDSEEEEVSSEQQLKQENEVLETGIKFKGIFKLNPEINWVHGYQFTETGIHNATNVNQPLFTQRKKDVLRSHSLFNDFTYKKGFTFIRAGARISYFEKFKKTRVEPRINARQKFADKFAFKLQGELKYQTATQIIDFEDDFLGVENRRWILANDADIPLIRSKQFSGGIDYKSNGWLIDLTGFSKTVTGITASNQGFQNQFQFIKTSGRYTTKGLEILINKSTNKLSTWLTYTFSENNYTFDELSPDTFPNNTDLRHSLTFASNYSILNNLKIAAGATYHSGRPYTKPVENAETVSSGSTTRIVNYGLPNGENLDDFFRLDASLVYDFDWNTISSKLSIGVLNVLNTTNTIQQYYQVNPEDNSQAIAIKNKSLGFTPNASLRINF</sequence>
<dbReference type="GO" id="GO:0009279">
    <property type="term" value="C:cell outer membrane"/>
    <property type="evidence" value="ECO:0007669"/>
    <property type="project" value="UniProtKB-SubCell"/>
</dbReference>
<dbReference type="Pfam" id="PF13715">
    <property type="entry name" value="CarbopepD_reg_2"/>
    <property type="match status" value="1"/>
</dbReference>
<evidence type="ECO:0000259" key="8">
    <source>
        <dbReference type="Pfam" id="PF07715"/>
    </source>
</evidence>
<dbReference type="PANTHER" id="PTHR30069:SF29">
    <property type="entry name" value="HEMOGLOBIN AND HEMOGLOBIN-HAPTOGLOBIN-BINDING PROTEIN 1-RELATED"/>
    <property type="match status" value="1"/>
</dbReference>